<sequence>MSPEPALSKLPPELLLHIASFLRPQIEEAKTARVPRLALGKLQKSRAALFNYANTCRRFKDVLDADVYHTVVIEQPRSQESNEAMDFLDILNRRPVVRGWVKELFLVLYSGTNCYTILSGSQTSLLARLADEARIQLLDERKMLQPASRLLFDKRTYASGTCYYNEVRLAVLASVLIRILPGIRNLSLSSSAYIMNQMDFILHSPNPRPEDKWWSEATAPTSFAVCDDPRTRGPFDVAQVGLFCLRGMGQGVSHLSIQGLDIVIPSLNKLPGLEFTTTTSLCLKDLCMDLLKLRDLLLLFPYLETFKYFYSRDSFSATATNPITPLDALRRSHPRQGLRTLCIDVTLLFPTTKECAYDTFQDFRGLENLWISSSDIYSTHQPVSDGTPAAPGEEILLQTLPSSLKRLHVAGHQEAVCHDMWWLAQNCRDQGLHRLEEVAYGNAGPMEWGKRPSAADEAFARIGVRSSRDVGNPALCLPSVRIILTPTNAVLIFTFNIAIDTSPPSSPSKPQSTALHHGLSRKTARELLLDIADRIRDNAPVKADIVEWDESHAQNQKSLISMSCVCKGLQDSLFDKVFRSVTISSPGALLSLLGLLHDRPEIRDKILRLRLRVPPSKTEDDDPSVEISEMQAIGTWALEWDIQMSLDFMNDNDFVEARRADRWLKYDWVDETCISLAVRLLLCLLPRVRDVLLSTNCGVFDDVFQELTWAHGYESLEEAPDGSSADVVNRRILPDLCSLSFLNTHMNERLDREELRYPTSSDRALSIATVSRAVSEVHLNGLYLFENTLVDQINCDHISRLSLVNVEFNSGQKGNEQLHESFVTPRQAIDGLGEISKGICTLCLKVYRPGFDDGDFCIQTLEDFISLENLYIDAEALAVSRLSGRFYQHSNNDEQEGDEDDESGDEDAEEKDEKDGECDKYDERCLFCRCDEREPWKKALYRCKAIDTLPLSVKRLHIPESDYPTSLMFHRFAIHPSPLSPSAGSNRAMAKLTNLPPELLFEISSHLRPAPGFTKRRIWDERLETWPWQAEPEPDHLTSLSCTCKQLRNVLFPRAVFHSVVLCGPGSFGRLLALVRTIRWRPDLMIGSAIHRLYLGVFPLPDELPSDMWHHIVELEAWGADLGFNASNALLAELEHGIPLPNPGDIDNHAHEDDEYGEDDNDDYISFDYEDIHSEDEVEMDDQNKHDAEYGGDNDNGRIASWGKQDAITVACSMLLLNLPKVKELGIFSSPGVVSDIPSLLRFFGAAQGRADELLPALGSLAVAVALQSSNLCRNAEEYYMYDDVVSKMSEVMRPARELFVSKMQASCAPGRGFWSTLPRLEHLSALTLSDVPVNSGFTAALRSFDNLSKFVYVIDTESNLSRHDPEFVSGSSIVEPLAEKSSHALRTLCICVGAKTWSLDPCPRLLEDDCIRSLENFVNLENLWINSNEFHYLTTEPLSHAGTNDTEQEQRNSLLMTLPPSLKCLHIWNAPGILKSTLFWLAAHCKPGTMLDEVALGRYEGQEDLSPFYEAFREVGVRASTDVDEYLELR</sequence>
<organism evidence="2 3">
    <name type="scientific">Colletotrichum musicola</name>
    <dbReference type="NCBI Taxonomy" id="2175873"/>
    <lineage>
        <taxon>Eukaryota</taxon>
        <taxon>Fungi</taxon>
        <taxon>Dikarya</taxon>
        <taxon>Ascomycota</taxon>
        <taxon>Pezizomycotina</taxon>
        <taxon>Sordariomycetes</taxon>
        <taxon>Hypocreomycetidae</taxon>
        <taxon>Glomerellales</taxon>
        <taxon>Glomerellaceae</taxon>
        <taxon>Colletotrichum</taxon>
        <taxon>Colletotrichum orchidearum species complex</taxon>
    </lineage>
</organism>
<name>A0A8H6MYN5_9PEZI</name>
<reference evidence="2" key="1">
    <citation type="journal article" date="2020" name="Phytopathology">
        <title>Genome Sequence Resources of Colletotrichum truncatum, C. plurivorum, C. musicola, and C. sojae: Four Species Pathogenic to Soybean (Glycine max).</title>
        <authorList>
            <person name="Rogerio F."/>
            <person name="Boufleur T.R."/>
            <person name="Ciampi-Guillardi M."/>
            <person name="Sukno S.A."/>
            <person name="Thon M.R."/>
            <person name="Massola Junior N.S."/>
            <person name="Baroncelli R."/>
        </authorList>
    </citation>
    <scope>NUCLEOTIDE SEQUENCE</scope>
    <source>
        <strain evidence="2">LFN0074</strain>
    </source>
</reference>
<evidence type="ECO:0000313" key="3">
    <source>
        <dbReference type="Proteomes" id="UP000639643"/>
    </source>
</evidence>
<gene>
    <name evidence="2" type="ORF">CMUS01_12919</name>
</gene>
<accession>A0A8H6MYN5</accession>
<proteinExistence type="predicted"/>
<dbReference type="EMBL" id="WIGM01000768">
    <property type="protein sequence ID" value="KAF6813061.1"/>
    <property type="molecule type" value="Genomic_DNA"/>
</dbReference>
<protein>
    <submittedName>
        <fullName evidence="2">Uncharacterized protein</fullName>
    </submittedName>
</protein>
<evidence type="ECO:0000256" key="1">
    <source>
        <dbReference type="SAM" id="MobiDB-lite"/>
    </source>
</evidence>
<feature type="region of interest" description="Disordered" evidence="1">
    <location>
        <begin position="888"/>
        <end position="915"/>
    </location>
</feature>
<dbReference type="Proteomes" id="UP000639643">
    <property type="component" value="Unassembled WGS sequence"/>
</dbReference>
<evidence type="ECO:0000313" key="2">
    <source>
        <dbReference type="EMBL" id="KAF6813061.1"/>
    </source>
</evidence>
<feature type="compositionally biased region" description="Acidic residues" evidence="1">
    <location>
        <begin position="893"/>
        <end position="910"/>
    </location>
</feature>
<comment type="caution">
    <text evidence="2">The sequence shown here is derived from an EMBL/GenBank/DDBJ whole genome shotgun (WGS) entry which is preliminary data.</text>
</comment>
<keyword evidence="3" id="KW-1185">Reference proteome</keyword>
<dbReference type="OrthoDB" id="4803187at2759"/>